<comment type="caution">
    <text evidence="1">The sequence shown here is derived from an EMBL/GenBank/DDBJ whole genome shotgun (WGS) entry which is preliminary data.</text>
</comment>
<reference evidence="1" key="2">
    <citation type="submission" date="2020-09" db="EMBL/GenBank/DDBJ databases">
        <authorList>
            <person name="Sun Q."/>
            <person name="Sedlacek I."/>
        </authorList>
    </citation>
    <scope>NUCLEOTIDE SEQUENCE</scope>
    <source>
        <strain evidence="1">CCM 8711</strain>
    </source>
</reference>
<keyword evidence="2" id="KW-1185">Reference proteome</keyword>
<protein>
    <recommendedName>
        <fullName evidence="3">GyrI-like domain-containing protein</fullName>
    </recommendedName>
</protein>
<evidence type="ECO:0000313" key="2">
    <source>
        <dbReference type="Proteomes" id="UP000662074"/>
    </source>
</evidence>
<dbReference type="SUPFAM" id="SSF55136">
    <property type="entry name" value="Probable bacterial effector-binding domain"/>
    <property type="match status" value="1"/>
</dbReference>
<gene>
    <name evidence="1" type="ORF">GCM10011425_20560</name>
</gene>
<dbReference type="EMBL" id="BMDO01000005">
    <property type="protein sequence ID" value="GGI50844.1"/>
    <property type="molecule type" value="Genomic_DNA"/>
</dbReference>
<sequence length="193" mass="21333">METVANIVPLLQSGCAQPYVAVYVENPDQEINLALVISELKDWLTLKGIKIAGPLFYRYYTTSCSVAHPHSIAVGYPVATEVQGNQRILTGCIPQGTFATLTHCGQPGALQYTFEALQCWASEQDIEWQYKHHNGVQVLAGCFEFYLTDPADIEDINQCRTALAVLIAPQLPVSFKTAVYGQVRIFAACLRYS</sequence>
<accession>A0A917J8Z5</accession>
<dbReference type="AlphaFoldDB" id="A0A917J8Z5"/>
<evidence type="ECO:0000313" key="1">
    <source>
        <dbReference type="EMBL" id="GGI50844.1"/>
    </source>
</evidence>
<proteinExistence type="predicted"/>
<name>A0A917J8Z5_9SPHI</name>
<dbReference type="RefSeq" id="WP_188416370.1">
    <property type="nucleotide sequence ID" value="NZ_BMDO01000005.1"/>
</dbReference>
<reference evidence="1" key="1">
    <citation type="journal article" date="2014" name="Int. J. Syst. Evol. Microbiol.">
        <title>Complete genome sequence of Corynebacterium casei LMG S-19264T (=DSM 44701T), isolated from a smear-ripened cheese.</title>
        <authorList>
            <consortium name="US DOE Joint Genome Institute (JGI-PGF)"/>
            <person name="Walter F."/>
            <person name="Albersmeier A."/>
            <person name="Kalinowski J."/>
            <person name="Ruckert C."/>
        </authorList>
    </citation>
    <scope>NUCLEOTIDE SEQUENCE</scope>
    <source>
        <strain evidence="1">CCM 8711</strain>
    </source>
</reference>
<dbReference type="InterPro" id="IPR011256">
    <property type="entry name" value="Reg_factor_effector_dom_sf"/>
</dbReference>
<dbReference type="Gene3D" id="3.20.80.10">
    <property type="entry name" value="Regulatory factor, effector binding domain"/>
    <property type="match status" value="1"/>
</dbReference>
<dbReference type="Proteomes" id="UP000662074">
    <property type="component" value="Unassembled WGS sequence"/>
</dbReference>
<organism evidence="1 2">
    <name type="scientific">Mucilaginibacter galii</name>
    <dbReference type="NCBI Taxonomy" id="2005073"/>
    <lineage>
        <taxon>Bacteria</taxon>
        <taxon>Pseudomonadati</taxon>
        <taxon>Bacteroidota</taxon>
        <taxon>Sphingobacteriia</taxon>
        <taxon>Sphingobacteriales</taxon>
        <taxon>Sphingobacteriaceae</taxon>
        <taxon>Mucilaginibacter</taxon>
    </lineage>
</organism>
<evidence type="ECO:0008006" key="3">
    <source>
        <dbReference type="Google" id="ProtNLM"/>
    </source>
</evidence>